<dbReference type="PANTHER" id="PTHR18947:SF28">
    <property type="entry name" value="GIRDIN, ISOFORM A"/>
    <property type="match status" value="1"/>
</dbReference>
<feature type="region of interest" description="Disordered" evidence="5">
    <location>
        <begin position="450"/>
        <end position="477"/>
    </location>
</feature>
<dbReference type="GO" id="GO:0005815">
    <property type="term" value="C:microtubule organizing center"/>
    <property type="evidence" value="ECO:0007669"/>
    <property type="project" value="TreeGrafter"/>
</dbReference>
<evidence type="ECO:0000256" key="3">
    <source>
        <dbReference type="ARBA" id="ARBA00023054"/>
    </source>
</evidence>
<dbReference type="SUPFAM" id="SSF116907">
    <property type="entry name" value="Hook domain"/>
    <property type="match status" value="1"/>
</dbReference>
<keyword evidence="2" id="KW-0963">Cytoplasm</keyword>
<keyword evidence="9" id="KW-1185">Reference proteome</keyword>
<proteinExistence type="predicted"/>
<dbReference type="GO" id="GO:0008017">
    <property type="term" value="F:microtubule binding"/>
    <property type="evidence" value="ECO:0007669"/>
    <property type="project" value="InterPro"/>
</dbReference>
<feature type="coiled-coil region" evidence="4">
    <location>
        <begin position="696"/>
        <end position="771"/>
    </location>
</feature>
<dbReference type="GeneID" id="43589905"/>
<evidence type="ECO:0000256" key="1">
    <source>
        <dbReference type="ARBA" id="ARBA00004496"/>
    </source>
</evidence>
<reference evidence="8" key="2">
    <citation type="submission" date="2024-01" db="EMBL/GenBank/DDBJ databases">
        <title>Comparative genomics of Cryptococcus and Kwoniella reveals pathogenesis evolution and contrasting modes of karyotype evolution via chromosome fusion or intercentromeric recombination.</title>
        <authorList>
            <person name="Coelho M.A."/>
            <person name="David-Palma M."/>
            <person name="Shea T."/>
            <person name="Bowers K."/>
            <person name="McGinley-Smith S."/>
            <person name="Mohammad A.W."/>
            <person name="Gnirke A."/>
            <person name="Yurkov A.M."/>
            <person name="Nowrousian M."/>
            <person name="Sun S."/>
            <person name="Cuomo C.A."/>
            <person name="Heitman J."/>
        </authorList>
    </citation>
    <scope>NUCLEOTIDE SEQUENCE</scope>
    <source>
        <strain evidence="8">CBS 12478</strain>
    </source>
</reference>
<reference evidence="8" key="1">
    <citation type="submission" date="2017-08" db="EMBL/GenBank/DDBJ databases">
        <authorList>
            <person name="Cuomo C."/>
            <person name="Billmyre B."/>
            <person name="Heitman J."/>
        </authorList>
    </citation>
    <scope>NUCLEOTIDE SEQUENCE</scope>
    <source>
        <strain evidence="8">CBS 12478</strain>
    </source>
</reference>
<organism evidence="8 9">
    <name type="scientific">Kwoniella shandongensis</name>
    <dbReference type="NCBI Taxonomy" id="1734106"/>
    <lineage>
        <taxon>Eukaryota</taxon>
        <taxon>Fungi</taxon>
        <taxon>Dikarya</taxon>
        <taxon>Basidiomycota</taxon>
        <taxon>Agaricomycotina</taxon>
        <taxon>Tremellomycetes</taxon>
        <taxon>Tremellales</taxon>
        <taxon>Cryptococcaceae</taxon>
        <taxon>Kwoniella</taxon>
    </lineage>
</organism>
<dbReference type="GO" id="GO:0031122">
    <property type="term" value="P:cytoplasmic microtubule organization"/>
    <property type="evidence" value="ECO:0007669"/>
    <property type="project" value="InterPro"/>
</dbReference>
<sequence>MSRQEQDALVAYLNAFKLSKKITAFEQLSDGKALMEVMSSIDSTHFKHVPTRGLGISSTASSSSENWVLRMNTLKRLYRLLLSFPLPPPHAQSLALSTLPEPPFSTIAKSSKTAEGTKGLIQICRLCLAVGVWGPGNEKVISKIQRLKEEHMAELMKSIEEVMASLPVDEETQEERRSPLKVSLDLSSPPSGWRSERDKLLQDNDELREQCEELKTQVAQLTSIIDDISGERDDALHRLNNTSGSAATLRTSQTAATAEVDSLRGDLAKADENLARTEEDLQKQVTLVADLTKTVEDLKVQAAEAAKLKDQLDEYRHTAERLQKSENVIEKYKRKLEESAGLRRELRSLEEENTALINTNASLEADLKRAGTAKVLLDNYKEQIATLEKRTEDQAEEITTLNHQLELAQNQLDDLGREYERDQDELQLQQEKLQEIELGVAPGLKRKQSTLSTLGTKSTLDDELGGLADDGDGGRSATKTDLRLRIRALQRELADLKVGGRDGDRVAALETLLADAKKARDRYQSEYLEAHRNALKLQATLEQIRSVRGGDNAQTAAALKQRLDEVLEERDALLLEKQSLEVAREEVEKKLKVAETDLSLVGKDEKDAISALRSSIQSDVQALEANVRDLKEQIGVLKDKDRQHLLEIKKLLMDKVDLQSSGINQRERALEKEKEFSELRTQLAAKGVPPEAQQHVVDLHEDNTQLTKEVKELDEKLEKAKAFIRDQDAMFKADHAKSGTGASARTFEAEIIKLKEQLEKTRQSSSAIEKRYKQEQQLMLSAWHELGSRTVRDHMTQAGVRRSQPKPAPTSWLGRQRRVQEDASFVR</sequence>
<dbReference type="EMBL" id="CP144056">
    <property type="protein sequence ID" value="WWD19031.1"/>
    <property type="molecule type" value="Genomic_DNA"/>
</dbReference>
<feature type="coiled-coil region" evidence="4">
    <location>
        <begin position="197"/>
        <end position="231"/>
    </location>
</feature>
<feature type="coiled-coil region" evidence="4">
    <location>
        <begin position="260"/>
        <end position="439"/>
    </location>
</feature>
<dbReference type="GO" id="GO:0051959">
    <property type="term" value="F:dynein light intermediate chain binding"/>
    <property type="evidence" value="ECO:0007669"/>
    <property type="project" value="TreeGrafter"/>
</dbReference>
<dbReference type="InterPro" id="IPR036872">
    <property type="entry name" value="CH_dom_sf"/>
</dbReference>
<feature type="region of interest" description="Disordered" evidence="5">
    <location>
        <begin position="167"/>
        <end position="197"/>
    </location>
</feature>
<comment type="subcellular location">
    <subcellularLocation>
        <location evidence="1">Cytoplasm</location>
    </subcellularLocation>
</comment>
<dbReference type="Gene3D" id="1.10.418.10">
    <property type="entry name" value="Calponin-like domain"/>
    <property type="match status" value="1"/>
</dbReference>
<dbReference type="RefSeq" id="XP_065823373.1">
    <property type="nucleotide sequence ID" value="XM_065967301.1"/>
</dbReference>
<dbReference type="GO" id="GO:0030705">
    <property type="term" value="P:cytoskeleton-dependent intracellular transport"/>
    <property type="evidence" value="ECO:0007669"/>
    <property type="project" value="InterPro"/>
</dbReference>
<feature type="domain" description="HOOK N-terminal" evidence="7">
    <location>
        <begin position="7"/>
        <end position="161"/>
    </location>
</feature>
<protein>
    <recommendedName>
        <fullName evidence="10">HOOK N-terminal domain-containing protein</fullName>
    </recommendedName>
</protein>
<dbReference type="Proteomes" id="UP000322225">
    <property type="component" value="Chromosome 6"/>
</dbReference>
<dbReference type="AlphaFoldDB" id="A0AAJ8MXS7"/>
<feature type="region of interest" description="Disordered" evidence="5">
    <location>
        <begin position="793"/>
        <end position="827"/>
    </location>
</feature>
<dbReference type="Gene3D" id="1.10.287.1490">
    <property type="match status" value="1"/>
</dbReference>
<accession>A0AAJ8MXS7</accession>
<dbReference type="InterPro" id="IPR043936">
    <property type="entry name" value="HOOK_N"/>
</dbReference>
<evidence type="ECO:0000256" key="2">
    <source>
        <dbReference type="ARBA" id="ARBA00022490"/>
    </source>
</evidence>
<feature type="coiled-coil region" evidence="4">
    <location>
        <begin position="479"/>
        <end position="640"/>
    </location>
</feature>
<feature type="domain" description="Hook C-terminal" evidence="6">
    <location>
        <begin position="259"/>
        <end position="597"/>
    </location>
</feature>
<gene>
    <name evidence="8" type="ORF">CI109_103489</name>
</gene>
<dbReference type="InterPro" id="IPR008636">
    <property type="entry name" value="Hook_C"/>
</dbReference>
<evidence type="ECO:0008006" key="10">
    <source>
        <dbReference type="Google" id="ProtNLM"/>
    </source>
</evidence>
<evidence type="ECO:0000256" key="4">
    <source>
        <dbReference type="SAM" id="Coils"/>
    </source>
</evidence>
<dbReference type="Pfam" id="PF05622">
    <property type="entry name" value="HOOK"/>
    <property type="match status" value="1"/>
</dbReference>
<evidence type="ECO:0000259" key="6">
    <source>
        <dbReference type="Pfam" id="PF05622"/>
    </source>
</evidence>
<dbReference type="Pfam" id="PF19047">
    <property type="entry name" value="HOOK_N"/>
    <property type="match status" value="1"/>
</dbReference>
<dbReference type="KEGG" id="ksn:43589905"/>
<dbReference type="PANTHER" id="PTHR18947">
    <property type="entry name" value="HOOK PROTEINS"/>
    <property type="match status" value="1"/>
</dbReference>
<name>A0AAJ8MXS7_9TREE</name>
<keyword evidence="3 4" id="KW-0175">Coiled coil</keyword>
<dbReference type="GO" id="GO:0005737">
    <property type="term" value="C:cytoplasm"/>
    <property type="evidence" value="ECO:0007669"/>
    <property type="project" value="UniProtKB-SubCell"/>
</dbReference>
<evidence type="ECO:0000313" key="9">
    <source>
        <dbReference type="Proteomes" id="UP000322225"/>
    </source>
</evidence>
<evidence type="ECO:0000259" key="7">
    <source>
        <dbReference type="Pfam" id="PF19047"/>
    </source>
</evidence>
<evidence type="ECO:0000256" key="5">
    <source>
        <dbReference type="SAM" id="MobiDB-lite"/>
    </source>
</evidence>
<evidence type="ECO:0000313" key="8">
    <source>
        <dbReference type="EMBL" id="WWD19031.1"/>
    </source>
</evidence>
<dbReference type="CDD" id="cd22211">
    <property type="entry name" value="HkD_SF"/>
    <property type="match status" value="1"/>
</dbReference>